<dbReference type="RefSeq" id="WP_271713482.1">
    <property type="nucleotide sequence ID" value="NZ_AP024169.1"/>
</dbReference>
<evidence type="ECO:0000313" key="1">
    <source>
        <dbReference type="EMBL" id="BCN32434.1"/>
    </source>
</evidence>
<dbReference type="AlphaFoldDB" id="A0A7R7IES9"/>
<accession>A0A7R7IES9</accession>
<keyword evidence="2" id="KW-1185">Reference proteome</keyword>
<dbReference type="PANTHER" id="PTHR34351">
    <property type="entry name" value="SLR1927 PROTEIN-RELATED"/>
    <property type="match status" value="1"/>
</dbReference>
<evidence type="ECO:0008006" key="3">
    <source>
        <dbReference type="Google" id="ProtNLM"/>
    </source>
</evidence>
<dbReference type="Proteomes" id="UP000595897">
    <property type="component" value="Chromosome"/>
</dbReference>
<sequence length="378" mass="44178">MELIIGIIGIFLLYQIQKRIYRQYWDKKLEVNVELDHQPIMEGKETTITETISNSKKLALPFLRIAYVLYCNHEIIEETSNKYERNYYRDFWVSVSINQKVTRKIRFLPKKRGFYRLKTIYLESPNIFLTEKRSKEVIAKSSLYVYPANVPIDKIKLPFDVLMQQYRTNQFSLEDSDFRGIREYSAFDPMKYVNWKASARSNELYVNVHEFSAKSEIYILLNLTENIEEFEQIFEESIRIACSMAVNLLQKEVPVGLISNGVDCMTEKEIMITAATGKRQMTLIKESLSRCVALRSLSDFSNLLNKCYSGKKSNQLFLIISSEHSKEIMGSYQKISKVASNTLWIIPLYKEMDMNGLSNSSYVKRWEVNRNGKTGELS</sequence>
<organism evidence="1 2">
    <name type="scientific">Anaeromicropila herbilytica</name>
    <dbReference type="NCBI Taxonomy" id="2785025"/>
    <lineage>
        <taxon>Bacteria</taxon>
        <taxon>Bacillati</taxon>
        <taxon>Bacillota</taxon>
        <taxon>Clostridia</taxon>
        <taxon>Lachnospirales</taxon>
        <taxon>Lachnospiraceae</taxon>
        <taxon>Anaeromicropila</taxon>
    </lineage>
</organism>
<dbReference type="EMBL" id="AP024169">
    <property type="protein sequence ID" value="BCN32434.1"/>
    <property type="molecule type" value="Genomic_DNA"/>
</dbReference>
<gene>
    <name evidence="1" type="ORF">bsdtb5_37290</name>
</gene>
<dbReference type="KEGG" id="ahb:bsdtb5_37290"/>
<name>A0A7R7IES9_9FIRM</name>
<proteinExistence type="predicted"/>
<reference evidence="1 2" key="1">
    <citation type="submission" date="2020-11" db="EMBL/GenBank/DDBJ databases">
        <title>Draft genome sequencing of a Lachnospiraceae strain isolated from anoxic soil subjected to BSD treatment.</title>
        <authorList>
            <person name="Uek A."/>
            <person name="Tonouchi A."/>
        </authorList>
    </citation>
    <scope>NUCLEOTIDE SEQUENCE [LARGE SCALE GENOMIC DNA]</scope>
    <source>
        <strain evidence="1 2">TB5</strain>
    </source>
</reference>
<protein>
    <recommendedName>
        <fullName evidence="3">DUF58 domain-containing protein</fullName>
    </recommendedName>
</protein>
<evidence type="ECO:0000313" key="2">
    <source>
        <dbReference type="Proteomes" id="UP000595897"/>
    </source>
</evidence>